<keyword evidence="1" id="KW-0732">Signal</keyword>
<feature type="chain" id="PRO_5032908771" evidence="1">
    <location>
        <begin position="28"/>
        <end position="83"/>
    </location>
</feature>
<keyword evidence="3" id="KW-1185">Reference proteome</keyword>
<feature type="signal peptide" evidence="1">
    <location>
        <begin position="1"/>
        <end position="27"/>
    </location>
</feature>
<dbReference type="EMBL" id="DUZY01000002">
    <property type="protein sequence ID" value="DAD26663.1"/>
    <property type="molecule type" value="Genomic_DNA"/>
</dbReference>
<dbReference type="InterPro" id="IPR036259">
    <property type="entry name" value="MFS_trans_sf"/>
</dbReference>
<gene>
    <name evidence="2" type="ORF">HUJ06_028131</name>
</gene>
<sequence length="83" mass="9253">MYAAPVGVALGMLFSVLCCITAEKVEARRLSVIRKHVLLEMPDNTIPMSVFWLLPQFLLLGALDGLARNDIKDFFGEQAPQVY</sequence>
<proteinExistence type="predicted"/>
<dbReference type="Gene3D" id="1.20.1250.20">
    <property type="entry name" value="MFS general substrate transporter like domains"/>
    <property type="match status" value="1"/>
</dbReference>
<dbReference type="AlphaFoldDB" id="A0A822Y3T9"/>
<protein>
    <submittedName>
        <fullName evidence="2">Uncharacterized protein</fullName>
    </submittedName>
</protein>
<reference evidence="2 3" key="1">
    <citation type="journal article" date="2020" name="Mol. Biol. Evol.">
        <title>Distinct Expression and Methylation Patterns for Genes with Different Fates following a Single Whole-Genome Duplication in Flowering Plants.</title>
        <authorList>
            <person name="Shi T."/>
            <person name="Rahmani R.S."/>
            <person name="Gugger P.F."/>
            <person name="Wang M."/>
            <person name="Li H."/>
            <person name="Zhang Y."/>
            <person name="Li Z."/>
            <person name="Wang Q."/>
            <person name="Van de Peer Y."/>
            <person name="Marchal K."/>
            <person name="Chen J."/>
        </authorList>
    </citation>
    <scope>NUCLEOTIDE SEQUENCE [LARGE SCALE GENOMIC DNA]</scope>
    <source>
        <tissue evidence="2">Leaf</tissue>
    </source>
</reference>
<comment type="caution">
    <text evidence="2">The sequence shown here is derived from an EMBL/GenBank/DDBJ whole genome shotgun (WGS) entry which is preliminary data.</text>
</comment>
<evidence type="ECO:0000313" key="3">
    <source>
        <dbReference type="Proteomes" id="UP000607653"/>
    </source>
</evidence>
<accession>A0A822Y3T9</accession>
<name>A0A822Y3T9_NELNU</name>
<evidence type="ECO:0000313" key="2">
    <source>
        <dbReference type="EMBL" id="DAD26663.1"/>
    </source>
</evidence>
<organism evidence="2 3">
    <name type="scientific">Nelumbo nucifera</name>
    <name type="common">Sacred lotus</name>
    <dbReference type="NCBI Taxonomy" id="4432"/>
    <lineage>
        <taxon>Eukaryota</taxon>
        <taxon>Viridiplantae</taxon>
        <taxon>Streptophyta</taxon>
        <taxon>Embryophyta</taxon>
        <taxon>Tracheophyta</taxon>
        <taxon>Spermatophyta</taxon>
        <taxon>Magnoliopsida</taxon>
        <taxon>Proteales</taxon>
        <taxon>Nelumbonaceae</taxon>
        <taxon>Nelumbo</taxon>
    </lineage>
</organism>
<dbReference type="Proteomes" id="UP000607653">
    <property type="component" value="Unassembled WGS sequence"/>
</dbReference>
<evidence type="ECO:0000256" key="1">
    <source>
        <dbReference type="SAM" id="SignalP"/>
    </source>
</evidence>
<dbReference type="PANTHER" id="PTHR11654">
    <property type="entry name" value="OLIGOPEPTIDE TRANSPORTER-RELATED"/>
    <property type="match status" value="1"/>
</dbReference>